<evidence type="ECO:0000256" key="2">
    <source>
        <dbReference type="ARBA" id="ARBA00022741"/>
    </source>
</evidence>
<accession>A0A223I2B6</accession>
<evidence type="ECO:0000313" key="4">
    <source>
        <dbReference type="EMBL" id="AST58787.1"/>
    </source>
</evidence>
<evidence type="ECO:0000256" key="1">
    <source>
        <dbReference type="ARBA" id="ARBA00022448"/>
    </source>
</evidence>
<proteinExistence type="predicted"/>
<dbReference type="PROSITE" id="PS00211">
    <property type="entry name" value="ABC_TRANSPORTER_1"/>
    <property type="match status" value="1"/>
</dbReference>
<name>A0A223I2B6_THETR</name>
<protein>
    <submittedName>
        <fullName evidence="4">Taurine ABC transporter atpase</fullName>
    </submittedName>
</protein>
<keyword evidence="1" id="KW-0813">Transport</keyword>
<dbReference type="Proteomes" id="UP000214975">
    <property type="component" value="Chromosome"/>
</dbReference>
<dbReference type="InterPro" id="IPR003593">
    <property type="entry name" value="AAA+_ATPase"/>
</dbReference>
<dbReference type="InterPro" id="IPR027417">
    <property type="entry name" value="P-loop_NTPase"/>
</dbReference>
<dbReference type="Gene3D" id="3.40.50.300">
    <property type="entry name" value="P-loop containing nucleotide triphosphate hydrolases"/>
    <property type="match status" value="1"/>
</dbReference>
<dbReference type="GO" id="GO:0005524">
    <property type="term" value="F:ATP binding"/>
    <property type="evidence" value="ECO:0007669"/>
    <property type="project" value="UniProtKB-KW"/>
</dbReference>
<evidence type="ECO:0000313" key="5">
    <source>
        <dbReference type="Proteomes" id="UP000214975"/>
    </source>
</evidence>
<dbReference type="PANTHER" id="PTHR42788:SF13">
    <property type="entry name" value="ALIPHATIC SULFONATES IMPORT ATP-BINDING PROTEIN SSUB"/>
    <property type="match status" value="1"/>
</dbReference>
<organism evidence="4 5">
    <name type="scientific">Thermoanaerobacterium thermosaccharolyticum</name>
    <name type="common">Clostridium thermosaccharolyticum</name>
    <dbReference type="NCBI Taxonomy" id="1517"/>
    <lineage>
        <taxon>Bacteria</taxon>
        <taxon>Bacillati</taxon>
        <taxon>Bacillota</taxon>
        <taxon>Clostridia</taxon>
        <taxon>Thermoanaerobacterales</taxon>
        <taxon>Thermoanaerobacteraceae</taxon>
        <taxon>Thermoanaerobacterium</taxon>
    </lineage>
</organism>
<keyword evidence="3" id="KW-0067">ATP-binding</keyword>
<gene>
    <name evidence="4" type="ORF">Thert_03003</name>
</gene>
<dbReference type="SMART" id="SM00382">
    <property type="entry name" value="AAA"/>
    <property type="match status" value="1"/>
</dbReference>
<keyword evidence="2" id="KW-0547">Nucleotide-binding</keyword>
<sequence>MVKVEGLTVRYKTDDGYFTALENINLNIDDGDVLALVGPSGCGKSTLMHVLSGIINTYDGKVTINGEGINTKKHRIGLVLQDYGLLPWKNVYENAVLGLKIKSKLDSDDRDYALFILDKLGLKEFIRRYPQKLSGGQRQRVAIARVLILKPDILLMDEPFSALDEITREEMQELFIEIQKEYNVSTVFVTHSIEEAVYIGKKIAIMSKSPGTIKQIIHNETYGLKDKRLCREFYDLTIKIRKDIKEEWST</sequence>
<dbReference type="Pfam" id="PF00005">
    <property type="entry name" value="ABC_tran"/>
    <property type="match status" value="1"/>
</dbReference>
<dbReference type="AlphaFoldDB" id="A0A223I2B6"/>
<reference evidence="4 5" key="1">
    <citation type="submission" date="2016-08" db="EMBL/GenBank/DDBJ databases">
        <title>A novel genetic cassette of butanologenic Thermoanaerobacterium thermosaccharolyticum that directly convert cellulose to butanol.</title>
        <authorList>
            <person name="Li T."/>
            <person name="He J."/>
        </authorList>
    </citation>
    <scope>NUCLEOTIDE SEQUENCE [LARGE SCALE GENOMIC DNA]</scope>
    <source>
        <strain evidence="4 5">TG57</strain>
    </source>
</reference>
<dbReference type="GO" id="GO:0016887">
    <property type="term" value="F:ATP hydrolysis activity"/>
    <property type="evidence" value="ECO:0007669"/>
    <property type="project" value="InterPro"/>
</dbReference>
<evidence type="ECO:0000256" key="3">
    <source>
        <dbReference type="ARBA" id="ARBA00022840"/>
    </source>
</evidence>
<dbReference type="InterPro" id="IPR003439">
    <property type="entry name" value="ABC_transporter-like_ATP-bd"/>
</dbReference>
<dbReference type="PROSITE" id="PS50893">
    <property type="entry name" value="ABC_TRANSPORTER_2"/>
    <property type="match status" value="1"/>
</dbReference>
<dbReference type="PANTHER" id="PTHR42788">
    <property type="entry name" value="TAURINE IMPORT ATP-BINDING PROTEIN-RELATED"/>
    <property type="match status" value="1"/>
</dbReference>
<dbReference type="InterPro" id="IPR050166">
    <property type="entry name" value="ABC_transporter_ATP-bind"/>
</dbReference>
<dbReference type="InterPro" id="IPR017871">
    <property type="entry name" value="ABC_transporter-like_CS"/>
</dbReference>
<dbReference type="CDD" id="cd03293">
    <property type="entry name" value="ABC_NrtD_SsuB_transporters"/>
    <property type="match status" value="1"/>
</dbReference>
<dbReference type="EMBL" id="CP016893">
    <property type="protein sequence ID" value="AST58787.1"/>
    <property type="molecule type" value="Genomic_DNA"/>
</dbReference>
<dbReference type="SUPFAM" id="SSF52540">
    <property type="entry name" value="P-loop containing nucleoside triphosphate hydrolases"/>
    <property type="match status" value="1"/>
</dbReference>
<dbReference type="RefSeq" id="WP_094397909.1">
    <property type="nucleotide sequence ID" value="NZ_CP016893.1"/>
</dbReference>